<name>A0A3N4KU67_9PEZI</name>
<keyword evidence="2" id="KW-0677">Repeat</keyword>
<keyword evidence="8" id="KW-1185">Reference proteome</keyword>
<dbReference type="STRING" id="1392247.A0A3N4KU67"/>
<evidence type="ECO:0000256" key="5">
    <source>
        <dbReference type="PROSITE-ProRule" id="PRU00042"/>
    </source>
</evidence>
<dbReference type="Gene3D" id="3.30.160.60">
    <property type="entry name" value="Classic Zinc Finger"/>
    <property type="match status" value="3"/>
</dbReference>
<dbReference type="AlphaFoldDB" id="A0A3N4KU67"/>
<feature type="domain" description="C2H2-type" evidence="6">
    <location>
        <begin position="244"/>
        <end position="275"/>
    </location>
</feature>
<evidence type="ECO:0000313" key="8">
    <source>
        <dbReference type="Proteomes" id="UP000277580"/>
    </source>
</evidence>
<reference evidence="7 8" key="1">
    <citation type="journal article" date="2018" name="Nat. Ecol. Evol.">
        <title>Pezizomycetes genomes reveal the molecular basis of ectomycorrhizal truffle lifestyle.</title>
        <authorList>
            <person name="Murat C."/>
            <person name="Payen T."/>
            <person name="Noel B."/>
            <person name="Kuo A."/>
            <person name="Morin E."/>
            <person name="Chen J."/>
            <person name="Kohler A."/>
            <person name="Krizsan K."/>
            <person name="Balestrini R."/>
            <person name="Da Silva C."/>
            <person name="Montanini B."/>
            <person name="Hainaut M."/>
            <person name="Levati E."/>
            <person name="Barry K.W."/>
            <person name="Belfiori B."/>
            <person name="Cichocki N."/>
            <person name="Clum A."/>
            <person name="Dockter R.B."/>
            <person name="Fauchery L."/>
            <person name="Guy J."/>
            <person name="Iotti M."/>
            <person name="Le Tacon F."/>
            <person name="Lindquist E.A."/>
            <person name="Lipzen A."/>
            <person name="Malagnac F."/>
            <person name="Mello A."/>
            <person name="Molinier V."/>
            <person name="Miyauchi S."/>
            <person name="Poulain J."/>
            <person name="Riccioni C."/>
            <person name="Rubini A."/>
            <person name="Sitrit Y."/>
            <person name="Splivallo R."/>
            <person name="Traeger S."/>
            <person name="Wang M."/>
            <person name="Zifcakova L."/>
            <person name="Wipf D."/>
            <person name="Zambonelli A."/>
            <person name="Paolocci F."/>
            <person name="Nowrousian M."/>
            <person name="Ottonello S."/>
            <person name="Baldrian P."/>
            <person name="Spatafora J.W."/>
            <person name="Henrissat B."/>
            <person name="Nagy L.G."/>
            <person name="Aury J.M."/>
            <person name="Wincker P."/>
            <person name="Grigoriev I.V."/>
            <person name="Bonfante P."/>
            <person name="Martin F.M."/>
        </authorList>
    </citation>
    <scope>NUCLEOTIDE SEQUENCE [LARGE SCALE GENOMIC DNA]</scope>
    <source>
        <strain evidence="7 8">CCBAS932</strain>
    </source>
</reference>
<dbReference type="PROSITE" id="PS50157">
    <property type="entry name" value="ZINC_FINGER_C2H2_2"/>
    <property type="match status" value="2"/>
</dbReference>
<dbReference type="SUPFAM" id="SSF57667">
    <property type="entry name" value="beta-beta-alpha zinc fingers"/>
    <property type="match status" value="1"/>
</dbReference>
<dbReference type="PANTHER" id="PTHR24379">
    <property type="entry name" value="KRAB AND ZINC FINGER DOMAIN-CONTAINING"/>
    <property type="match status" value="1"/>
</dbReference>
<evidence type="ECO:0000259" key="6">
    <source>
        <dbReference type="PROSITE" id="PS50157"/>
    </source>
</evidence>
<dbReference type="OrthoDB" id="8117402at2759"/>
<dbReference type="SMART" id="SM00355">
    <property type="entry name" value="ZnF_C2H2"/>
    <property type="match status" value="6"/>
</dbReference>
<sequence length="320" mass="34570">MPPKPTWERMNHDDSDDSAIYSDSEIVIPGSSASATTLSSTFTSPHQCLGCNLGFANQADLRAHKKANSETHAYCNPCDRDFDTPLELKMHVIKSPRHIVCLDCFREFGSKGGLEGHRKQMHRVAQRIKCPGCNAYFNNASGIAQHIESDFCTRGLGAAALTQRIVASHDPSSAAAAAAEPGAPKPATTSTHVWREGIAGEGAAVQETDMGPSVLDYTDGVGPEGKEFTLKDMGRYWRADEGFFVCNVGKCRKRFTKAGQMLQHAKSTAHARKVFRCPTCCDRFKSSSALLQHIESASCAIGKSEQATAATNKLTGGLLF</sequence>
<organism evidence="7 8">
    <name type="scientific">Morchella conica CCBAS932</name>
    <dbReference type="NCBI Taxonomy" id="1392247"/>
    <lineage>
        <taxon>Eukaryota</taxon>
        <taxon>Fungi</taxon>
        <taxon>Dikarya</taxon>
        <taxon>Ascomycota</taxon>
        <taxon>Pezizomycotina</taxon>
        <taxon>Pezizomycetes</taxon>
        <taxon>Pezizales</taxon>
        <taxon>Morchellaceae</taxon>
        <taxon>Morchella</taxon>
    </lineage>
</organism>
<evidence type="ECO:0000256" key="4">
    <source>
        <dbReference type="ARBA" id="ARBA00022833"/>
    </source>
</evidence>
<accession>A0A3N4KU67</accession>
<protein>
    <recommendedName>
        <fullName evidence="6">C2H2-type domain-containing protein</fullName>
    </recommendedName>
</protein>
<gene>
    <name evidence="7" type="ORF">P167DRAFT_548212</name>
</gene>
<dbReference type="InterPro" id="IPR013087">
    <property type="entry name" value="Znf_C2H2_type"/>
</dbReference>
<keyword evidence="4" id="KW-0862">Zinc</keyword>
<proteinExistence type="predicted"/>
<keyword evidence="3 5" id="KW-0863">Zinc-finger</keyword>
<dbReference type="InParanoid" id="A0A3N4KU67"/>
<evidence type="ECO:0000256" key="3">
    <source>
        <dbReference type="ARBA" id="ARBA00022771"/>
    </source>
</evidence>
<dbReference type="InterPro" id="IPR036236">
    <property type="entry name" value="Znf_C2H2_sf"/>
</dbReference>
<dbReference type="PANTHER" id="PTHR24379:SF121">
    <property type="entry name" value="C2H2-TYPE DOMAIN-CONTAINING PROTEIN"/>
    <property type="match status" value="1"/>
</dbReference>
<dbReference type="EMBL" id="ML119153">
    <property type="protein sequence ID" value="RPB09325.1"/>
    <property type="molecule type" value="Genomic_DNA"/>
</dbReference>
<evidence type="ECO:0000256" key="1">
    <source>
        <dbReference type="ARBA" id="ARBA00022723"/>
    </source>
</evidence>
<evidence type="ECO:0000256" key="2">
    <source>
        <dbReference type="ARBA" id="ARBA00022737"/>
    </source>
</evidence>
<dbReference type="PROSITE" id="PS00028">
    <property type="entry name" value="ZINC_FINGER_C2H2_1"/>
    <property type="match status" value="2"/>
</dbReference>
<feature type="domain" description="C2H2-type" evidence="6">
    <location>
        <begin position="46"/>
        <end position="77"/>
    </location>
</feature>
<evidence type="ECO:0000313" key="7">
    <source>
        <dbReference type="EMBL" id="RPB09325.1"/>
    </source>
</evidence>
<dbReference type="Proteomes" id="UP000277580">
    <property type="component" value="Unassembled WGS sequence"/>
</dbReference>
<keyword evidence="1" id="KW-0479">Metal-binding</keyword>
<dbReference type="GO" id="GO:0008270">
    <property type="term" value="F:zinc ion binding"/>
    <property type="evidence" value="ECO:0007669"/>
    <property type="project" value="UniProtKB-KW"/>
</dbReference>